<evidence type="ECO:0000256" key="8">
    <source>
        <dbReference type="SAM" id="Phobius"/>
    </source>
</evidence>
<dbReference type="PANTHER" id="PTHR22050:SF0">
    <property type="entry name" value="TRANSMEMBRANE PROTEIN 131 HOMOLOG"/>
    <property type="match status" value="1"/>
</dbReference>
<evidence type="ECO:0000313" key="12">
    <source>
        <dbReference type="EMBL" id="SSX07905.1"/>
    </source>
</evidence>
<feature type="compositionally biased region" description="Polar residues" evidence="7">
    <location>
        <begin position="1377"/>
        <end position="1388"/>
    </location>
</feature>
<dbReference type="VEuPathDB" id="VectorBase:CSON015221"/>
<dbReference type="InterPro" id="IPR022113">
    <property type="entry name" value="TMEM131L_N"/>
</dbReference>
<feature type="region of interest" description="Disordered" evidence="7">
    <location>
        <begin position="1175"/>
        <end position="1390"/>
    </location>
</feature>
<feature type="compositionally biased region" description="Polar residues" evidence="7">
    <location>
        <begin position="1334"/>
        <end position="1352"/>
    </location>
</feature>
<evidence type="ECO:0000256" key="3">
    <source>
        <dbReference type="ARBA" id="ARBA00022692"/>
    </source>
</evidence>
<evidence type="ECO:0000259" key="9">
    <source>
        <dbReference type="Pfam" id="PF12371"/>
    </source>
</evidence>
<accession>A0A336KV56</accession>
<comment type="similarity">
    <text evidence="2">Belongs to the TMEM131 family.</text>
</comment>
<feature type="region of interest" description="Disordered" evidence="7">
    <location>
        <begin position="1739"/>
        <end position="1828"/>
    </location>
</feature>
<evidence type="ECO:0000259" key="10">
    <source>
        <dbReference type="Pfam" id="PF24495"/>
    </source>
</evidence>
<evidence type="ECO:0000256" key="1">
    <source>
        <dbReference type="ARBA" id="ARBA00004479"/>
    </source>
</evidence>
<feature type="compositionally biased region" description="Low complexity" evidence="7">
    <location>
        <begin position="1308"/>
        <end position="1332"/>
    </location>
</feature>
<reference evidence="13" key="2">
    <citation type="submission" date="2018-07" db="EMBL/GenBank/DDBJ databases">
        <authorList>
            <person name="Quirk P.G."/>
            <person name="Krulwich T.A."/>
        </authorList>
    </citation>
    <scope>NUCLEOTIDE SEQUENCE</scope>
</reference>
<dbReference type="EMBL" id="UFQS01000942">
    <property type="protein sequence ID" value="SSX07905.1"/>
    <property type="molecule type" value="Genomic_DNA"/>
</dbReference>
<evidence type="ECO:0000256" key="6">
    <source>
        <dbReference type="ARBA" id="ARBA00023136"/>
    </source>
</evidence>
<evidence type="ECO:0000256" key="7">
    <source>
        <dbReference type="SAM" id="MobiDB-lite"/>
    </source>
</evidence>
<name>A0A336KV56_CULSO</name>
<reference evidence="12" key="1">
    <citation type="submission" date="2018-04" db="EMBL/GenBank/DDBJ databases">
        <authorList>
            <person name="Go L.Y."/>
            <person name="Mitchell J.A."/>
        </authorList>
    </citation>
    <scope>NUCLEOTIDE SEQUENCE</scope>
    <source>
        <tissue evidence="12">Whole organism</tissue>
    </source>
</reference>
<dbReference type="InterPro" id="IPR055437">
    <property type="entry name" value="TMEM131L_Ig_5"/>
</dbReference>
<dbReference type="EMBL" id="UFQT01000942">
    <property type="protein sequence ID" value="SSX28139.1"/>
    <property type="molecule type" value="Genomic_DNA"/>
</dbReference>
<keyword evidence="3 8" id="KW-0812">Transmembrane</keyword>
<dbReference type="InterPro" id="IPR039877">
    <property type="entry name" value="TMEM131-like"/>
</dbReference>
<sequence length="1863" mass="209779">MRSTSSSSSSILSYNILQQFYIVLAILLTCNIPYAITTSPNELKSASEIFENDVFSSILNADNVDSLTTDADGNIGSTNLIFQPASIDFNQNAIGEPQSRVITVFNRHRNQSVYLGSISGNVQDIYTSYFSDKVIPPEGNATFNIVFLPRKLGSALGLLMIHTSFGLIKYDVKGEGVECPYRLTPLINLKAPLNATISPEILMYNYHSKPLQIVEVYSSGGAFQLELPSGKQEGPQALWEIPPFSTKSVIRVKFNGKTPGNHTAYVRIKISATNDPSLSNRMLVVPIEVEIFSHTGVYSNTPFLDFGFLGAAGGLNRSTIERRNISLFNSRKDEGVDLKSWRIESKESPEVVECMKLEINKDRIALEFDWTKIRQNERFNGEIVLQTSSRSSDEYRIPFTGRIVKGNLLYDVKSLQFLLNTDNFLAQMRDDDEQTNDSDSNFLFESSIMQQVERTFELTNNFSSPLNVINLTTIDSSNHGDNRKNQPVVDQHLKIIGFKPTTIIQPNETVNLFRLSLINIRSLLTSLPSTNNNRLPITFQLQLHTNISVYELPIHIFNGRLQRLVPLEVTNYDGTNANDDQFLNFGILPVTQPHRGLIAFVNPNPVPVQVTNFRMKSPDGTYMSVTLRGCGPHQLEKLYLCNKIEPGDWIVFEIAVKSQAVGNYSGKFVVTTEVEGTFMEEIITPVLFTTAMGRLELDKDLLHFTECYPGKLCSLNLSAYSTFIKKMQVELIQPETAGISYVFASDDAFPEILPNVVTDIGRLYFNPKELCKNDCYTSFEILSNATAARWMSTLNNFNEYRKLDLDWLAYRQSLYLKAKKMLKTISFKLTTNTVKRHEFNASVNLIWPKFLPNNINFPTLQIDQEAVKFITIANPTDHLLLVHYVLHDVNNHGSKIYTPTFVSKDCSNCTLSNGENVFSFLNEETEVFIQDIPPNSYAKIGIRFSSNEPGTYSTVLYLRNNLTVVESVWITARAVQPLFKFGNRKSGSQTPLIFEVTDNHLKACDKPQTNYSPFVTIKRTFTAKNYGEVPITVYGLRVENNPCEGFGFKILNCHPFELAPNASEKIEIEFSPDFTLARLTRTLFLHTSMNYLVNFTLLGTVPPYALEKCNKAIIRPTWESNYRRISAGILTIAFFLVILTAFLDSDKVLRDHLQNISRDRGPVQPPLDLRQIAVSMQQESQQQQQQQQGFNHSNLNNNSSASQKTHQKDSHQVTRRKNAKSSSNSMKMNNGTENGHHENNKTGRYATNNNNNNSSKKPVNHENSSSSNNSSNRNNKRNNQQNREKQQQQHQRRLQSSKNEVVVEAEETSSTTTESSFNSDDSDSRSTNTRSSPKSESPVTIQPSTVEFVQNQSTSNGNGKSSKGNSKKNNVKKSKSLPLTQFNDNEISGQKECQIESQNYGKDEPIEQINFNGKFNSSHGPDDVCHENGKIELITPENNMNEFNTQKLPGKTPGRERKSGGHQPIKNSTNMKQLTFKNATTGFKFDSNEVCQKNNHVSFLPQATASIWTENRATFSDVVAQQPLIGTQNVQEPALKPNKMMKNPYGEQQKANRRSAGDVPMNSSQNMGNLGLGGGNMFNNNNNNNNTKRNLMFGGRVKDDLSLFRSMEEPKSVISPNFDGFGPIGTPLLSRNSPPFMQQQNWDSMNNQMGVPNTIQQPTASMSNYPTQTRSRFLDAFPTRQQENVNYSQSQDSNILEAANLMSQFPVWNADPNILLEMFNRQQQQEQLDAWNRSNNAWNPMNYSNTPTASTQNHMNSAGQWPVTVRPPPGLSLNRDRQQPQNQMMQQQQQQQSSHISSRAEDTILSSNNNNNIDSTGSQGAGGGETMRTYDPFKSLSYLWQGSTDLWGASNNNNNKNNNKKQE</sequence>
<evidence type="ECO:0000256" key="2">
    <source>
        <dbReference type="ARBA" id="ARBA00006682"/>
    </source>
</evidence>
<feature type="domain" description="TMEM131L fifth Ig-like" evidence="11">
    <location>
        <begin position="1025"/>
        <end position="1089"/>
    </location>
</feature>
<comment type="subcellular location">
    <subcellularLocation>
        <location evidence="1">Membrane</location>
        <topology evidence="1">Single-pass type I membrane protein</topology>
    </subcellularLocation>
</comment>
<feature type="compositionally biased region" description="Low complexity" evidence="7">
    <location>
        <begin position="1261"/>
        <end position="1281"/>
    </location>
</feature>
<feature type="compositionally biased region" description="Low complexity" evidence="7">
    <location>
        <begin position="1220"/>
        <end position="1233"/>
    </location>
</feature>
<keyword evidence="5 8" id="KW-1133">Transmembrane helix</keyword>
<evidence type="ECO:0000259" key="11">
    <source>
        <dbReference type="Pfam" id="PF24501"/>
    </source>
</evidence>
<feature type="transmembrane region" description="Helical" evidence="8">
    <location>
        <begin position="12"/>
        <end position="36"/>
    </location>
</feature>
<evidence type="ECO:0000256" key="5">
    <source>
        <dbReference type="ARBA" id="ARBA00022989"/>
    </source>
</evidence>
<dbReference type="Pfam" id="PF24495">
    <property type="entry name" value="Ig_TMEM131_2"/>
    <property type="match status" value="1"/>
</dbReference>
<feature type="domain" description="Transmembrane protein 131-like N-terminal" evidence="9">
    <location>
        <begin position="82"/>
        <end position="163"/>
    </location>
</feature>
<dbReference type="Pfam" id="PF12371">
    <property type="entry name" value="TMEM131_like_N"/>
    <property type="match status" value="1"/>
</dbReference>
<feature type="compositionally biased region" description="Basic residues" evidence="7">
    <location>
        <begin position="1365"/>
        <end position="1375"/>
    </location>
</feature>
<evidence type="ECO:0000256" key="4">
    <source>
        <dbReference type="ARBA" id="ARBA00022729"/>
    </source>
</evidence>
<dbReference type="InterPro" id="IPR056311">
    <property type="entry name" value="TMEM131_Ig_2"/>
</dbReference>
<feature type="transmembrane region" description="Helical" evidence="8">
    <location>
        <begin position="1125"/>
        <end position="1143"/>
    </location>
</feature>
<feature type="domain" description="TMEM131 second Ig-like" evidence="10">
    <location>
        <begin position="180"/>
        <end position="269"/>
    </location>
</feature>
<gene>
    <name evidence="12" type="primary">CSON015221</name>
</gene>
<feature type="transmembrane region" description="Helical" evidence="8">
    <location>
        <begin position="1083"/>
        <end position="1105"/>
    </location>
</feature>
<dbReference type="GO" id="GO:0016020">
    <property type="term" value="C:membrane"/>
    <property type="evidence" value="ECO:0007669"/>
    <property type="project" value="UniProtKB-SubCell"/>
</dbReference>
<feature type="compositionally biased region" description="Polar residues" evidence="7">
    <location>
        <begin position="1739"/>
        <end position="1759"/>
    </location>
</feature>
<dbReference type="Pfam" id="PF24501">
    <property type="entry name" value="Ig_TMEM131L_5"/>
    <property type="match status" value="1"/>
</dbReference>
<protein>
    <submittedName>
        <fullName evidence="12">CSON015221 protein</fullName>
    </submittedName>
</protein>
<feature type="compositionally biased region" description="Low complexity" evidence="7">
    <location>
        <begin position="1779"/>
        <end position="1792"/>
    </location>
</feature>
<keyword evidence="4" id="KW-0732">Signal</keyword>
<dbReference type="OMA" id="CVQQVKV"/>
<feature type="compositionally biased region" description="Low complexity" evidence="7">
    <location>
        <begin position="1353"/>
        <end position="1364"/>
    </location>
</feature>
<keyword evidence="6 8" id="KW-0472">Membrane</keyword>
<dbReference type="PANTHER" id="PTHR22050">
    <property type="entry name" value="RW1 PROTEIN HOMOLOG"/>
    <property type="match status" value="1"/>
</dbReference>
<evidence type="ECO:0000313" key="13">
    <source>
        <dbReference type="EMBL" id="SSX28139.1"/>
    </source>
</evidence>
<proteinExistence type="inferred from homology"/>
<feature type="region of interest" description="Disordered" evidence="7">
    <location>
        <begin position="1441"/>
        <end position="1468"/>
    </location>
</feature>
<organism evidence="12">
    <name type="scientific">Culicoides sonorensis</name>
    <name type="common">Biting midge</name>
    <dbReference type="NCBI Taxonomy" id="179676"/>
    <lineage>
        <taxon>Eukaryota</taxon>
        <taxon>Metazoa</taxon>
        <taxon>Ecdysozoa</taxon>
        <taxon>Arthropoda</taxon>
        <taxon>Hexapoda</taxon>
        <taxon>Insecta</taxon>
        <taxon>Pterygota</taxon>
        <taxon>Neoptera</taxon>
        <taxon>Endopterygota</taxon>
        <taxon>Diptera</taxon>
        <taxon>Nematocera</taxon>
        <taxon>Chironomoidea</taxon>
        <taxon>Ceratopogonidae</taxon>
        <taxon>Ceratopogoninae</taxon>
        <taxon>Culicoides</taxon>
        <taxon>Monoculicoides</taxon>
    </lineage>
</organism>
<feature type="compositionally biased region" description="Low complexity" evidence="7">
    <location>
        <begin position="1177"/>
        <end position="1202"/>
    </location>
</feature>